<keyword evidence="5 7" id="KW-1133">Transmembrane helix</keyword>
<evidence type="ECO:0000313" key="8">
    <source>
        <dbReference type="EMBL" id="KAB1441241.1"/>
    </source>
</evidence>
<dbReference type="InterPro" id="IPR006726">
    <property type="entry name" value="PHBA_efflux_AaeB/fusaric-R"/>
</dbReference>
<protein>
    <submittedName>
        <fullName evidence="8">FUSC family protein</fullName>
    </submittedName>
</protein>
<evidence type="ECO:0000256" key="4">
    <source>
        <dbReference type="ARBA" id="ARBA00022692"/>
    </source>
</evidence>
<dbReference type="Pfam" id="PF04632">
    <property type="entry name" value="FUSC"/>
    <property type="match status" value="1"/>
</dbReference>
<gene>
    <name evidence="8" type="ORF">F8A88_11525</name>
</gene>
<feature type="transmembrane region" description="Helical" evidence="7">
    <location>
        <begin position="131"/>
        <end position="155"/>
    </location>
</feature>
<evidence type="ECO:0000256" key="6">
    <source>
        <dbReference type="ARBA" id="ARBA00023136"/>
    </source>
</evidence>
<evidence type="ECO:0000313" key="9">
    <source>
        <dbReference type="Proteomes" id="UP000438699"/>
    </source>
</evidence>
<evidence type="ECO:0000256" key="3">
    <source>
        <dbReference type="ARBA" id="ARBA00022475"/>
    </source>
</evidence>
<reference evidence="8 9" key="1">
    <citation type="journal article" date="2017" name="Int. J. Syst. Evol. Microbiol.">
        <title>Desulfovibrio senegalensis sp. nov., a mesophilic sulfate reducer isolated from marine sediment.</title>
        <authorList>
            <person name="Thioye A."/>
            <person name="Gam Z.B.A."/>
            <person name="Mbengue M."/>
            <person name="Cayol J.L."/>
            <person name="Joseph-Bartoli M."/>
            <person name="Toure-Kane C."/>
            <person name="Labat M."/>
        </authorList>
    </citation>
    <scope>NUCLEOTIDE SEQUENCE [LARGE SCALE GENOMIC DNA]</scope>
    <source>
        <strain evidence="8 9">DSM 101509</strain>
    </source>
</reference>
<dbReference type="PANTHER" id="PTHR30509:SF9">
    <property type="entry name" value="MULTIDRUG RESISTANCE PROTEIN MDTO"/>
    <property type="match status" value="1"/>
</dbReference>
<keyword evidence="3" id="KW-1003">Cell membrane</keyword>
<keyword evidence="2" id="KW-0813">Transport</keyword>
<evidence type="ECO:0000256" key="2">
    <source>
        <dbReference type="ARBA" id="ARBA00022448"/>
    </source>
</evidence>
<comment type="subcellular location">
    <subcellularLocation>
        <location evidence="1">Cell membrane</location>
        <topology evidence="1">Multi-pass membrane protein</topology>
    </subcellularLocation>
</comment>
<sequence length="351" mass="39365">MTFLNPETNSAHIRHGVKTGLAAMLAYALANLLTLNYGYWAALSAVIVMQVNVADSIRMCWYRFSGTAVGAVIGIVSILAFPETPAMTMAALFCSVAFCAYMTRFNIRYRMAAITVTIVVLASIGQPDRVLFGLLRVLEIGVGVISAFLVSILLWPMRAGTALKQRLENHFKTGAILYHDLLEAFLSLQKGVPDDLLESFNASIASDKELFRKVRSHEQLLYHEDMTLLSRKMQTLEKCSEHLRSMLHTLNNVEGKGYEILMEQELKTLAAVTMEAMQAVGQGECPDAVQLKIALEQTENVLKKLRKEGVTQRFYLQKLIQFFAFYHGIHSMAHEMLFYAHACKNRHAVTH</sequence>
<keyword evidence="6 7" id="KW-0472">Membrane</keyword>
<feature type="transmembrane region" description="Helical" evidence="7">
    <location>
        <begin position="60"/>
        <end position="80"/>
    </location>
</feature>
<dbReference type="PANTHER" id="PTHR30509">
    <property type="entry name" value="P-HYDROXYBENZOIC ACID EFFLUX PUMP SUBUNIT-RELATED"/>
    <property type="match status" value="1"/>
</dbReference>
<dbReference type="GO" id="GO:0022857">
    <property type="term" value="F:transmembrane transporter activity"/>
    <property type="evidence" value="ECO:0007669"/>
    <property type="project" value="InterPro"/>
</dbReference>
<evidence type="ECO:0000256" key="7">
    <source>
        <dbReference type="SAM" id="Phobius"/>
    </source>
</evidence>
<dbReference type="AlphaFoldDB" id="A0A6N6N013"/>
<accession>A0A6N6N013</accession>
<evidence type="ECO:0000256" key="5">
    <source>
        <dbReference type="ARBA" id="ARBA00022989"/>
    </source>
</evidence>
<dbReference type="GO" id="GO:0005886">
    <property type="term" value="C:plasma membrane"/>
    <property type="evidence" value="ECO:0007669"/>
    <property type="project" value="UniProtKB-SubCell"/>
</dbReference>
<evidence type="ECO:0000256" key="1">
    <source>
        <dbReference type="ARBA" id="ARBA00004651"/>
    </source>
</evidence>
<feature type="transmembrane region" description="Helical" evidence="7">
    <location>
        <begin position="20"/>
        <end position="48"/>
    </location>
</feature>
<dbReference type="OrthoDB" id="5447986at2"/>
<keyword evidence="9" id="KW-1185">Reference proteome</keyword>
<keyword evidence="4 7" id="KW-0812">Transmembrane</keyword>
<proteinExistence type="predicted"/>
<organism evidence="8 9">
    <name type="scientific">Pseudodesulfovibrio senegalensis</name>
    <dbReference type="NCBI Taxonomy" id="1721087"/>
    <lineage>
        <taxon>Bacteria</taxon>
        <taxon>Pseudomonadati</taxon>
        <taxon>Thermodesulfobacteriota</taxon>
        <taxon>Desulfovibrionia</taxon>
        <taxon>Desulfovibrionales</taxon>
        <taxon>Desulfovibrionaceae</taxon>
    </lineage>
</organism>
<name>A0A6N6N013_9BACT</name>
<dbReference type="EMBL" id="WAIE01000005">
    <property type="protein sequence ID" value="KAB1441241.1"/>
    <property type="molecule type" value="Genomic_DNA"/>
</dbReference>
<feature type="transmembrane region" description="Helical" evidence="7">
    <location>
        <begin position="86"/>
        <end position="102"/>
    </location>
</feature>
<comment type="caution">
    <text evidence="8">The sequence shown here is derived from an EMBL/GenBank/DDBJ whole genome shotgun (WGS) entry which is preliminary data.</text>
</comment>
<dbReference type="Proteomes" id="UP000438699">
    <property type="component" value="Unassembled WGS sequence"/>
</dbReference>